<comment type="similarity">
    <text evidence="1">Belongs to the aldo/keto reductase family.</text>
</comment>
<keyword evidence="8" id="KW-1185">Reference proteome</keyword>
<keyword evidence="2" id="KW-0560">Oxidoreductase</keyword>
<dbReference type="PROSITE" id="PS00063">
    <property type="entry name" value="ALDOKETO_REDUCTASE_3"/>
    <property type="match status" value="1"/>
</dbReference>
<dbReference type="Pfam" id="PF00248">
    <property type="entry name" value="Aldo_ket_red"/>
    <property type="match status" value="1"/>
</dbReference>
<dbReference type="PRINTS" id="PR00069">
    <property type="entry name" value="ALDKETRDTASE"/>
</dbReference>
<dbReference type="InterPro" id="IPR018170">
    <property type="entry name" value="Aldo/ket_reductase_CS"/>
</dbReference>
<evidence type="ECO:0000259" key="6">
    <source>
        <dbReference type="Pfam" id="PF00248"/>
    </source>
</evidence>
<dbReference type="GO" id="GO:1990641">
    <property type="term" value="P:response to iron ion starvation"/>
    <property type="evidence" value="ECO:0007669"/>
    <property type="project" value="UniProtKB-ARBA"/>
</dbReference>
<comment type="caution">
    <text evidence="7">The sequence shown here is derived from an EMBL/GenBank/DDBJ whole genome shotgun (WGS) entry which is preliminary data.</text>
</comment>
<reference evidence="7" key="2">
    <citation type="submission" date="2023-06" db="EMBL/GenBank/DDBJ databases">
        <authorList>
            <person name="Ma L."/>
            <person name="Liu K.-W."/>
            <person name="Li Z."/>
            <person name="Hsiao Y.-Y."/>
            <person name="Qi Y."/>
            <person name="Fu T."/>
            <person name="Tang G."/>
            <person name="Zhang D."/>
            <person name="Sun W.-H."/>
            <person name="Liu D.-K."/>
            <person name="Li Y."/>
            <person name="Chen G.-Z."/>
            <person name="Liu X.-D."/>
            <person name="Liao X.-Y."/>
            <person name="Jiang Y.-T."/>
            <person name="Yu X."/>
            <person name="Hao Y."/>
            <person name="Huang J."/>
            <person name="Zhao X.-W."/>
            <person name="Ke S."/>
            <person name="Chen Y.-Y."/>
            <person name="Wu W.-L."/>
            <person name="Hsu J.-L."/>
            <person name="Lin Y.-F."/>
            <person name="Huang M.-D."/>
            <person name="Li C.-Y."/>
            <person name="Huang L."/>
            <person name="Wang Z.-W."/>
            <person name="Zhao X."/>
            <person name="Zhong W.-Y."/>
            <person name="Peng D.-H."/>
            <person name="Ahmad S."/>
            <person name="Lan S."/>
            <person name="Zhang J.-S."/>
            <person name="Tsai W.-C."/>
            <person name="Van De Peer Y."/>
            <person name="Liu Z.-J."/>
        </authorList>
    </citation>
    <scope>NUCLEOTIDE SEQUENCE</scope>
    <source>
        <strain evidence="7">SCP</strain>
        <tissue evidence="7">Leaves</tissue>
    </source>
</reference>
<name>A0AAV9AIF5_ACOGR</name>
<feature type="site" description="Lowers pKa of active site Tyr" evidence="5">
    <location>
        <position position="84"/>
    </location>
</feature>
<dbReference type="PIRSF" id="PIRSF000097">
    <property type="entry name" value="AKR"/>
    <property type="match status" value="1"/>
</dbReference>
<evidence type="ECO:0000256" key="2">
    <source>
        <dbReference type="ARBA" id="ARBA00023002"/>
    </source>
</evidence>
<dbReference type="CDD" id="cd19124">
    <property type="entry name" value="AKR_AKR4A_4B"/>
    <property type="match status" value="1"/>
</dbReference>
<dbReference type="GO" id="GO:0033707">
    <property type="term" value="F:3''-deamino-3''-oxonicotianamine reductase activity"/>
    <property type="evidence" value="ECO:0007669"/>
    <property type="project" value="UniProtKB-ARBA"/>
</dbReference>
<evidence type="ECO:0000256" key="5">
    <source>
        <dbReference type="PIRSR" id="PIRSR000097-3"/>
    </source>
</evidence>
<dbReference type="Proteomes" id="UP001179952">
    <property type="component" value="Unassembled WGS sequence"/>
</dbReference>
<reference evidence="7" key="1">
    <citation type="journal article" date="2023" name="Nat. Commun.">
        <title>Diploid and tetraploid genomes of Acorus and the evolution of monocots.</title>
        <authorList>
            <person name="Ma L."/>
            <person name="Liu K.W."/>
            <person name="Li Z."/>
            <person name="Hsiao Y.Y."/>
            <person name="Qi Y."/>
            <person name="Fu T."/>
            <person name="Tang G.D."/>
            <person name="Zhang D."/>
            <person name="Sun W.H."/>
            <person name="Liu D.K."/>
            <person name="Li Y."/>
            <person name="Chen G.Z."/>
            <person name="Liu X.D."/>
            <person name="Liao X.Y."/>
            <person name="Jiang Y.T."/>
            <person name="Yu X."/>
            <person name="Hao Y."/>
            <person name="Huang J."/>
            <person name="Zhao X.W."/>
            <person name="Ke S."/>
            <person name="Chen Y.Y."/>
            <person name="Wu W.L."/>
            <person name="Hsu J.L."/>
            <person name="Lin Y.F."/>
            <person name="Huang M.D."/>
            <person name="Li C.Y."/>
            <person name="Huang L."/>
            <person name="Wang Z.W."/>
            <person name="Zhao X."/>
            <person name="Zhong W.Y."/>
            <person name="Peng D.H."/>
            <person name="Ahmad S."/>
            <person name="Lan S."/>
            <person name="Zhang J.S."/>
            <person name="Tsai W.C."/>
            <person name="Van de Peer Y."/>
            <person name="Liu Z.J."/>
        </authorList>
    </citation>
    <scope>NUCLEOTIDE SEQUENCE</scope>
    <source>
        <strain evidence="7">SCP</strain>
    </source>
</reference>
<dbReference type="InterPro" id="IPR020471">
    <property type="entry name" value="AKR"/>
</dbReference>
<dbReference type="PANTHER" id="PTHR11732">
    <property type="entry name" value="ALDO/KETO REDUCTASE"/>
    <property type="match status" value="1"/>
</dbReference>
<organism evidence="7 8">
    <name type="scientific">Acorus gramineus</name>
    <name type="common">Dwarf sweet flag</name>
    <dbReference type="NCBI Taxonomy" id="55184"/>
    <lineage>
        <taxon>Eukaryota</taxon>
        <taxon>Viridiplantae</taxon>
        <taxon>Streptophyta</taxon>
        <taxon>Embryophyta</taxon>
        <taxon>Tracheophyta</taxon>
        <taxon>Spermatophyta</taxon>
        <taxon>Magnoliopsida</taxon>
        <taxon>Liliopsida</taxon>
        <taxon>Acoraceae</taxon>
        <taxon>Acorus</taxon>
    </lineage>
</organism>
<evidence type="ECO:0000256" key="3">
    <source>
        <dbReference type="PIRSR" id="PIRSR000097-1"/>
    </source>
</evidence>
<dbReference type="InterPro" id="IPR044497">
    <property type="entry name" value="AKR4A/B"/>
</dbReference>
<evidence type="ECO:0000313" key="8">
    <source>
        <dbReference type="Proteomes" id="UP001179952"/>
    </source>
</evidence>
<feature type="binding site" evidence="4">
    <location>
        <position position="117"/>
    </location>
    <ligand>
        <name>substrate</name>
    </ligand>
</feature>
<dbReference type="GO" id="GO:0019290">
    <property type="term" value="P:siderophore biosynthetic process"/>
    <property type="evidence" value="ECO:0007669"/>
    <property type="project" value="UniProtKB-ARBA"/>
</dbReference>
<evidence type="ECO:0000256" key="4">
    <source>
        <dbReference type="PIRSR" id="PIRSR000097-2"/>
    </source>
</evidence>
<evidence type="ECO:0000256" key="1">
    <source>
        <dbReference type="ARBA" id="ARBA00007905"/>
    </source>
</evidence>
<dbReference type="SUPFAM" id="SSF51430">
    <property type="entry name" value="NAD(P)-linked oxidoreductase"/>
    <property type="match status" value="1"/>
</dbReference>
<dbReference type="AlphaFoldDB" id="A0AAV9AIF5"/>
<dbReference type="InterPro" id="IPR036812">
    <property type="entry name" value="NAD(P)_OxRdtase_dom_sf"/>
</dbReference>
<sequence length="319" mass="35843">MAEVIPKVLLSSGQEIPVIGFGTASPPLPSDQMIAIFLDAIESGYRHFDTALAYSTEKPLGQAIEEAVRRGLIKSRDELFITSKLWCTYNHHDLVLPAIKETLSNLGLDYIDLYLIHWPVRLKPKEITLNVDLEDILPFEMGPTWEAMEECQRLGLAKSIGVSNFTCKKLTDLLALAQIPPVVNQVEMNVGWQQKKLKEFCKEKGIVLCVWSPLGSYGAFWGSNAVMENPLIDEIAVAKGKTKAQIALKWLYEQGVAIIVKSFNKERMRQNLQIFDWELSEEDRIKIGDVPQRRGLPGSEFIGPNGPFKTAEDLWDGET</sequence>
<dbReference type="InterPro" id="IPR023210">
    <property type="entry name" value="NADP_OxRdtase_dom"/>
</dbReference>
<feature type="domain" description="NADP-dependent oxidoreductase" evidence="6">
    <location>
        <begin position="19"/>
        <end position="283"/>
    </location>
</feature>
<dbReference type="PROSITE" id="PS00798">
    <property type="entry name" value="ALDOKETO_REDUCTASE_1"/>
    <property type="match status" value="1"/>
</dbReference>
<dbReference type="EMBL" id="JAUJYN010000009">
    <property type="protein sequence ID" value="KAK1263906.1"/>
    <property type="molecule type" value="Genomic_DNA"/>
</dbReference>
<dbReference type="PROSITE" id="PS00062">
    <property type="entry name" value="ALDOKETO_REDUCTASE_2"/>
    <property type="match status" value="1"/>
</dbReference>
<evidence type="ECO:0000313" key="7">
    <source>
        <dbReference type="EMBL" id="KAK1263906.1"/>
    </source>
</evidence>
<proteinExistence type="inferred from homology"/>
<feature type="active site" description="Proton donor" evidence="3">
    <location>
        <position position="54"/>
    </location>
</feature>
<protein>
    <recommendedName>
        <fullName evidence="6">NADP-dependent oxidoreductase domain-containing protein</fullName>
    </recommendedName>
</protein>
<dbReference type="FunFam" id="3.20.20.100:FF:000014">
    <property type="entry name" value="NAD(P)-linked oxidoreductase superfamily protein"/>
    <property type="match status" value="1"/>
</dbReference>
<gene>
    <name evidence="7" type="ORF">QJS04_geneDACA017519</name>
</gene>
<dbReference type="Gene3D" id="3.20.20.100">
    <property type="entry name" value="NADP-dependent oxidoreductase domain"/>
    <property type="match status" value="1"/>
</dbReference>
<accession>A0AAV9AIF5</accession>